<dbReference type="Gene3D" id="1.10.150.240">
    <property type="entry name" value="Putative phosphatase, domain 2"/>
    <property type="match status" value="1"/>
</dbReference>
<evidence type="ECO:0000313" key="2">
    <source>
        <dbReference type="Proteomes" id="UP000541185"/>
    </source>
</evidence>
<dbReference type="Proteomes" id="UP000541185">
    <property type="component" value="Unassembled WGS sequence"/>
</dbReference>
<keyword evidence="2" id="KW-1185">Reference proteome</keyword>
<reference evidence="1 2" key="1">
    <citation type="submission" date="2020-04" db="EMBL/GenBank/DDBJ databases">
        <title>Ramlibacter sp. G-1-2-2 isolated from soil.</title>
        <authorList>
            <person name="Dahal R.H."/>
        </authorList>
    </citation>
    <scope>NUCLEOTIDE SEQUENCE [LARGE SCALE GENOMIC DNA]</scope>
    <source>
        <strain evidence="1 2">G-1-2-2</strain>
    </source>
</reference>
<dbReference type="InterPro" id="IPR023198">
    <property type="entry name" value="PGP-like_dom2"/>
</dbReference>
<sequence length="78" mass="9177">MQTHTATADDQRLAYNAAFEELDLNWEWDAATWASLPHAQGECVRAYLQRERPHLLRAYDTEFLVNAVECARQRWQAR</sequence>
<accession>A0A848H9Y4</accession>
<dbReference type="RefSeq" id="WP_169419373.1">
    <property type="nucleotide sequence ID" value="NZ_JABBFX010000001.1"/>
</dbReference>
<evidence type="ECO:0000313" key="1">
    <source>
        <dbReference type="EMBL" id="NML45293.1"/>
    </source>
</evidence>
<protein>
    <submittedName>
        <fullName evidence="1">Uncharacterized protein</fullName>
    </submittedName>
</protein>
<gene>
    <name evidence="1" type="ORF">HHL11_16185</name>
</gene>
<comment type="caution">
    <text evidence="1">The sequence shown here is derived from an EMBL/GenBank/DDBJ whole genome shotgun (WGS) entry which is preliminary data.</text>
</comment>
<dbReference type="EMBL" id="JABBFX010000001">
    <property type="protein sequence ID" value="NML45293.1"/>
    <property type="molecule type" value="Genomic_DNA"/>
</dbReference>
<name>A0A848H9Y4_9BURK</name>
<organism evidence="1 2">
    <name type="scientific">Ramlibacter agri</name>
    <dbReference type="NCBI Taxonomy" id="2728837"/>
    <lineage>
        <taxon>Bacteria</taxon>
        <taxon>Pseudomonadati</taxon>
        <taxon>Pseudomonadota</taxon>
        <taxon>Betaproteobacteria</taxon>
        <taxon>Burkholderiales</taxon>
        <taxon>Comamonadaceae</taxon>
        <taxon>Ramlibacter</taxon>
    </lineage>
</organism>
<proteinExistence type="predicted"/>
<dbReference type="AlphaFoldDB" id="A0A848H9Y4"/>